<evidence type="ECO:0000256" key="2">
    <source>
        <dbReference type="ARBA" id="ARBA00022741"/>
    </source>
</evidence>
<gene>
    <name evidence="8" type="ORF">GWO12_08350</name>
</gene>
<evidence type="ECO:0000256" key="6">
    <source>
        <dbReference type="PROSITE-ProRule" id="PRU10141"/>
    </source>
</evidence>
<dbReference type="SUPFAM" id="SSF56112">
    <property type="entry name" value="Protein kinase-like (PK-like)"/>
    <property type="match status" value="1"/>
</dbReference>
<dbReference type="SUPFAM" id="SSF48452">
    <property type="entry name" value="TPR-like"/>
    <property type="match status" value="1"/>
</dbReference>
<dbReference type="Pfam" id="PF00069">
    <property type="entry name" value="Pkinase"/>
    <property type="match status" value="1"/>
</dbReference>
<dbReference type="PROSITE" id="PS50011">
    <property type="entry name" value="PROTEIN_KINASE_DOM"/>
    <property type="match status" value="1"/>
</dbReference>
<dbReference type="SMART" id="SM00220">
    <property type="entry name" value="S_TKc"/>
    <property type="match status" value="1"/>
</dbReference>
<dbReference type="PANTHER" id="PTHR43289">
    <property type="entry name" value="MITOGEN-ACTIVATED PROTEIN KINASE KINASE KINASE 20-RELATED"/>
    <property type="match status" value="1"/>
</dbReference>
<dbReference type="GO" id="GO:0005524">
    <property type="term" value="F:ATP binding"/>
    <property type="evidence" value="ECO:0007669"/>
    <property type="project" value="UniProtKB-UniRule"/>
</dbReference>
<accession>A0AAE5C946</accession>
<evidence type="ECO:0000256" key="4">
    <source>
        <dbReference type="ARBA" id="ARBA00022840"/>
    </source>
</evidence>
<keyword evidence="4 6" id="KW-0067">ATP-binding</keyword>
<sequence>MSTPLLERLRAALAREYEVERQLGAGGMGAVFLARDVRLQRHVAIKILRPEFATATAAERFLREARVLASLKHPNVVPVHSAGEADGLFYYVMEYVEGVTLEERLERGPLTDAEVVGLGRDLLEALETAHAHGVIHRDIKPSNVFLVEGQGLLADFGLAKSLDEESPPLTEPGLRLGTPAYMPPEQFGGEATERTDLYAVGMSLYEALTGRRWSIATPSEEVDWSDVPRRLAVVLKKALAWSPDKRWESASEFRVALERAARSPLARRLTWAGAAVVVMALAGLAGFWAIRAGESTAATVSDLAMLPIHVVGPRSETIDSVGLALVVIQKLKLLPDVRVVPTSVSFPWWSRVTEGGGVAPERAAAEELGARYAAGATVIVEEDGVSVQLDVYDATGALRPEGGPFALDRPDLASLSDSIVRRLQTVLLGAELQDIPRLTPDPQALTWYALGERAFERGAWTPALQYYERAVARDSTFIQAWWHLANVHRWLPDRGPYPADFGRLFELYGSSLGPLDSMLLVAQLAPAGPERLRTYRRAHELYAQDDFAAFLLGEELFNRGPLWGESLARAADALDEAVAVRSSWVPAYIHLIWANIRLGRAEEARRVLDAMPPISASLEEGWTYPRELFEHAFVERFDPEEAVARLEMLMAHPVFGSPEWMLPLSRWVGAFDLPHTQVRVGRLVLDRVPVRSLRAGGHTALGLGFVRLGQADSAFAHFDSAAAAFGTPEAQVEALEWRLLPSSLGLPLATVDQRTAARARLEEIVGTAERRAVWALAMDSYARGDTTAGRRLAEQLALLAPADPGDGLERFLQAVDEAARDDYRAALSTSQGLLALQVSTVQLLGGSTPTARLGDPFARSVLHLKRGDWYAAIGDLEAADREWTWYEAVDVEGFPAAEPAQAGEIDWALGTYGRFRRGMAAFERGDFDAACRHLTRVVELWSDADGSHAALLGAARPRAGQACGGLGI</sequence>
<keyword evidence="5" id="KW-0802">TPR repeat</keyword>
<keyword evidence="1" id="KW-0808">Transferase</keyword>
<dbReference type="CDD" id="cd14014">
    <property type="entry name" value="STKc_PknB_like"/>
    <property type="match status" value="1"/>
</dbReference>
<dbReference type="InterPro" id="IPR017441">
    <property type="entry name" value="Protein_kinase_ATP_BS"/>
</dbReference>
<evidence type="ECO:0000313" key="9">
    <source>
        <dbReference type="Proteomes" id="UP000702544"/>
    </source>
</evidence>
<dbReference type="InterPro" id="IPR011990">
    <property type="entry name" value="TPR-like_helical_dom_sf"/>
</dbReference>
<keyword evidence="3 8" id="KW-0418">Kinase</keyword>
<dbReference type="AlphaFoldDB" id="A0AAE5C946"/>
<dbReference type="InterPro" id="IPR000719">
    <property type="entry name" value="Prot_kinase_dom"/>
</dbReference>
<dbReference type="SMART" id="SM00028">
    <property type="entry name" value="TPR"/>
    <property type="match status" value="3"/>
</dbReference>
<dbReference type="PROSITE" id="PS00107">
    <property type="entry name" value="PROTEIN_KINASE_ATP"/>
    <property type="match status" value="1"/>
</dbReference>
<evidence type="ECO:0000256" key="5">
    <source>
        <dbReference type="PROSITE-ProRule" id="PRU00339"/>
    </source>
</evidence>
<dbReference type="Proteomes" id="UP000702544">
    <property type="component" value="Unassembled WGS sequence"/>
</dbReference>
<dbReference type="GO" id="GO:0004674">
    <property type="term" value="F:protein serine/threonine kinase activity"/>
    <property type="evidence" value="ECO:0007669"/>
    <property type="project" value="TreeGrafter"/>
</dbReference>
<proteinExistence type="predicted"/>
<evidence type="ECO:0000256" key="1">
    <source>
        <dbReference type="ARBA" id="ARBA00022679"/>
    </source>
</evidence>
<feature type="binding site" evidence="6">
    <location>
        <position position="46"/>
    </location>
    <ligand>
        <name>ATP</name>
        <dbReference type="ChEBI" id="CHEBI:30616"/>
    </ligand>
</feature>
<feature type="repeat" description="TPR" evidence="5">
    <location>
        <begin position="444"/>
        <end position="477"/>
    </location>
</feature>
<dbReference type="Gene3D" id="1.10.510.10">
    <property type="entry name" value="Transferase(Phosphotransferase) domain 1"/>
    <property type="match status" value="1"/>
</dbReference>
<dbReference type="Gene3D" id="3.30.200.20">
    <property type="entry name" value="Phosphorylase Kinase, domain 1"/>
    <property type="match status" value="1"/>
</dbReference>
<keyword evidence="2 6" id="KW-0547">Nucleotide-binding</keyword>
<dbReference type="InterPro" id="IPR008271">
    <property type="entry name" value="Ser/Thr_kinase_AS"/>
</dbReference>
<feature type="domain" description="Protein kinase" evidence="7">
    <location>
        <begin position="17"/>
        <end position="281"/>
    </location>
</feature>
<evidence type="ECO:0000313" key="8">
    <source>
        <dbReference type="EMBL" id="NIR75106.1"/>
    </source>
</evidence>
<protein>
    <submittedName>
        <fullName evidence="8">Protein kinase</fullName>
    </submittedName>
</protein>
<evidence type="ECO:0000256" key="3">
    <source>
        <dbReference type="ARBA" id="ARBA00022777"/>
    </source>
</evidence>
<organism evidence="8 9">
    <name type="scientific">Candidatus Kutchimonas denitrificans</name>
    <dbReference type="NCBI Taxonomy" id="3056748"/>
    <lineage>
        <taxon>Bacteria</taxon>
        <taxon>Pseudomonadati</taxon>
        <taxon>Gemmatimonadota</taxon>
        <taxon>Gemmatimonadia</taxon>
        <taxon>Candidatus Palauibacterales</taxon>
        <taxon>Candidatus Palauibacteraceae</taxon>
        <taxon>Candidatus Kutchimonas</taxon>
    </lineage>
</organism>
<name>A0AAE5C946_9BACT</name>
<dbReference type="PROSITE" id="PS50005">
    <property type="entry name" value="TPR"/>
    <property type="match status" value="1"/>
</dbReference>
<evidence type="ECO:0000259" key="7">
    <source>
        <dbReference type="PROSITE" id="PS50011"/>
    </source>
</evidence>
<reference evidence="8 9" key="1">
    <citation type="submission" date="2020-01" db="EMBL/GenBank/DDBJ databases">
        <title>Genomes assembled from Gulf of Kutch pelagic sediment metagenomes.</title>
        <authorList>
            <person name="Chandrashekar M."/>
            <person name="Mahajan M.S."/>
            <person name="Dave K.J."/>
            <person name="Vatsa P."/>
            <person name="Nathani N.M."/>
        </authorList>
    </citation>
    <scope>NUCLEOTIDE SEQUENCE [LARGE SCALE GENOMIC DNA]</scope>
    <source>
        <strain evidence="8">KS3-K002</strain>
    </source>
</reference>
<dbReference type="InterPro" id="IPR011009">
    <property type="entry name" value="Kinase-like_dom_sf"/>
</dbReference>
<comment type="caution">
    <text evidence="8">The sequence shown here is derived from an EMBL/GenBank/DDBJ whole genome shotgun (WGS) entry which is preliminary data.</text>
</comment>
<dbReference type="PROSITE" id="PS00108">
    <property type="entry name" value="PROTEIN_KINASE_ST"/>
    <property type="match status" value="1"/>
</dbReference>
<dbReference type="InterPro" id="IPR019734">
    <property type="entry name" value="TPR_rpt"/>
</dbReference>
<dbReference type="Gene3D" id="1.25.40.10">
    <property type="entry name" value="Tetratricopeptide repeat domain"/>
    <property type="match status" value="2"/>
</dbReference>
<dbReference type="EMBL" id="JAACAK010000063">
    <property type="protein sequence ID" value="NIR75106.1"/>
    <property type="molecule type" value="Genomic_DNA"/>
</dbReference>
<dbReference type="PANTHER" id="PTHR43289:SF6">
    <property type="entry name" value="SERINE_THREONINE-PROTEIN KINASE NEKL-3"/>
    <property type="match status" value="1"/>
</dbReference>